<keyword evidence="1" id="KW-0472">Membrane</keyword>
<proteinExistence type="predicted"/>
<evidence type="ECO:0000256" key="1">
    <source>
        <dbReference type="SAM" id="Phobius"/>
    </source>
</evidence>
<keyword evidence="1" id="KW-0812">Transmembrane</keyword>
<feature type="transmembrane region" description="Helical" evidence="1">
    <location>
        <begin position="12"/>
        <end position="34"/>
    </location>
</feature>
<organism evidence="2 3">
    <name type="scientific">Protopolystoma xenopodis</name>
    <dbReference type="NCBI Taxonomy" id="117903"/>
    <lineage>
        <taxon>Eukaryota</taxon>
        <taxon>Metazoa</taxon>
        <taxon>Spiralia</taxon>
        <taxon>Lophotrochozoa</taxon>
        <taxon>Platyhelminthes</taxon>
        <taxon>Monogenea</taxon>
        <taxon>Polyopisthocotylea</taxon>
        <taxon>Polystomatidea</taxon>
        <taxon>Polystomatidae</taxon>
        <taxon>Protopolystoma</taxon>
    </lineage>
</organism>
<protein>
    <submittedName>
        <fullName evidence="2">Uncharacterized protein</fullName>
    </submittedName>
</protein>
<keyword evidence="1" id="KW-1133">Transmembrane helix</keyword>
<dbReference type="AlphaFoldDB" id="A0A3S5A796"/>
<accession>A0A3S5A796</accession>
<dbReference type="Proteomes" id="UP000784294">
    <property type="component" value="Unassembled WGS sequence"/>
</dbReference>
<evidence type="ECO:0000313" key="3">
    <source>
        <dbReference type="Proteomes" id="UP000784294"/>
    </source>
</evidence>
<reference evidence="2" key="1">
    <citation type="submission" date="2018-11" db="EMBL/GenBank/DDBJ databases">
        <authorList>
            <consortium name="Pathogen Informatics"/>
        </authorList>
    </citation>
    <scope>NUCLEOTIDE SEQUENCE</scope>
</reference>
<name>A0A3S5A796_9PLAT</name>
<gene>
    <name evidence="2" type="ORF">PXEA_LOCUS23093</name>
</gene>
<evidence type="ECO:0000313" key="2">
    <source>
        <dbReference type="EMBL" id="VEL29653.1"/>
    </source>
</evidence>
<sequence length="104" mass="11170">MSVRLLPVSRAPIVVAVGLPLNALSASICLILSLTSHLSVFACRSPVNPSIHGRVQVCLRLRLRLRLSSLSLPSAVLPLLHSLHHNETTPASIPMPLMIDLSIV</sequence>
<keyword evidence="3" id="KW-1185">Reference proteome</keyword>
<dbReference type="EMBL" id="CAAALY010104995">
    <property type="protein sequence ID" value="VEL29653.1"/>
    <property type="molecule type" value="Genomic_DNA"/>
</dbReference>
<comment type="caution">
    <text evidence="2">The sequence shown here is derived from an EMBL/GenBank/DDBJ whole genome shotgun (WGS) entry which is preliminary data.</text>
</comment>